<dbReference type="PANTHER" id="PTHR40866:SF1">
    <property type="entry name" value="BED-TYPE DOMAIN-CONTAINING PROTEIN"/>
    <property type="match status" value="1"/>
</dbReference>
<evidence type="ECO:0000256" key="1">
    <source>
        <dbReference type="SAM" id="MobiDB-lite"/>
    </source>
</evidence>
<name>A0A6G0S1I1_9STRA</name>
<evidence type="ECO:0000313" key="2">
    <source>
        <dbReference type="EMBL" id="KAE9346789.1"/>
    </source>
</evidence>
<dbReference type="Proteomes" id="UP000486351">
    <property type="component" value="Unassembled WGS sequence"/>
</dbReference>
<feature type="region of interest" description="Disordered" evidence="1">
    <location>
        <begin position="1"/>
        <end position="24"/>
    </location>
</feature>
<accession>A0A6G0S1I1</accession>
<dbReference type="EMBL" id="QXFY01000358">
    <property type="protein sequence ID" value="KAE9346789.1"/>
    <property type="molecule type" value="Genomic_DNA"/>
</dbReference>
<proteinExistence type="predicted"/>
<comment type="caution">
    <text evidence="2">The sequence shown here is derived from an EMBL/GenBank/DDBJ whole genome shotgun (WGS) entry which is preliminary data.</text>
</comment>
<dbReference type="PANTHER" id="PTHR40866">
    <property type="entry name" value="BED-TYPE DOMAIN-CONTAINING PROTEIN"/>
    <property type="match status" value="1"/>
</dbReference>
<protein>
    <submittedName>
        <fullName evidence="2">Uncharacterized protein</fullName>
    </submittedName>
</protein>
<dbReference type="AlphaFoldDB" id="A0A6G0S1I1"/>
<evidence type="ECO:0000313" key="3">
    <source>
        <dbReference type="Proteomes" id="UP000486351"/>
    </source>
</evidence>
<gene>
    <name evidence="2" type="ORF">PF008_g8118</name>
</gene>
<sequence length="172" mass="18918">MDAELMLLGTENAEEEEESAGSDSDAAFATAIPVAHHKLTGNAHVDGIIRDGEVQLAYKERRIRVSDANSQLHDLEPTNLHSYCFVSDKVANVYHWLEWVVDRNMPLSEGPPTHAFDVASQAHLPKTLRKYLAATTKAVEKAMAAVIPPDFGAMIDGWTCFGEHYVAVIAIF</sequence>
<organism evidence="2 3">
    <name type="scientific">Phytophthora fragariae</name>
    <dbReference type="NCBI Taxonomy" id="53985"/>
    <lineage>
        <taxon>Eukaryota</taxon>
        <taxon>Sar</taxon>
        <taxon>Stramenopiles</taxon>
        <taxon>Oomycota</taxon>
        <taxon>Peronosporomycetes</taxon>
        <taxon>Peronosporales</taxon>
        <taxon>Peronosporaceae</taxon>
        <taxon>Phytophthora</taxon>
    </lineage>
</organism>
<reference evidence="2 3" key="1">
    <citation type="submission" date="2018-09" db="EMBL/GenBank/DDBJ databases">
        <title>Genomic investigation of the strawberry pathogen Phytophthora fragariae indicates pathogenicity is determined by transcriptional variation in three key races.</title>
        <authorList>
            <person name="Adams T.M."/>
            <person name="Armitage A.D."/>
            <person name="Sobczyk M.K."/>
            <person name="Bates H.J."/>
            <person name="Dunwell J.M."/>
            <person name="Nellist C.F."/>
            <person name="Harrison R.J."/>
        </authorList>
    </citation>
    <scope>NUCLEOTIDE SEQUENCE [LARGE SCALE GENOMIC DNA]</scope>
    <source>
        <strain evidence="2 3">NOV-77</strain>
    </source>
</reference>